<sequence>MLVCWIVVQLIEEIRLQKEIRIMMLFMIQIRNWMNIAVVEVRQMDVLLYLTTPYIYFGYDVTTEVTVSSVFAVCDEIADVALCGENAVYLEYGEKILDSKDGGER</sequence>
<accession>A0A5J4V1M7</accession>
<evidence type="ECO:0000313" key="2">
    <source>
        <dbReference type="Proteomes" id="UP000324800"/>
    </source>
</evidence>
<organism evidence="1 2">
    <name type="scientific">Streblomastix strix</name>
    <dbReference type="NCBI Taxonomy" id="222440"/>
    <lineage>
        <taxon>Eukaryota</taxon>
        <taxon>Metamonada</taxon>
        <taxon>Preaxostyla</taxon>
        <taxon>Oxymonadida</taxon>
        <taxon>Streblomastigidae</taxon>
        <taxon>Streblomastix</taxon>
    </lineage>
</organism>
<reference evidence="1 2" key="1">
    <citation type="submission" date="2019-03" db="EMBL/GenBank/DDBJ databases">
        <title>Single cell metagenomics reveals metabolic interactions within the superorganism composed of flagellate Streblomastix strix and complex community of Bacteroidetes bacteria on its surface.</title>
        <authorList>
            <person name="Treitli S.C."/>
            <person name="Kolisko M."/>
            <person name="Husnik F."/>
            <person name="Keeling P."/>
            <person name="Hampl V."/>
        </authorList>
    </citation>
    <scope>NUCLEOTIDE SEQUENCE [LARGE SCALE GENOMIC DNA]</scope>
    <source>
        <strain evidence="1">ST1C</strain>
    </source>
</reference>
<name>A0A5J4V1M7_9EUKA</name>
<gene>
    <name evidence="1" type="ORF">EZS28_028111</name>
</gene>
<evidence type="ECO:0000313" key="1">
    <source>
        <dbReference type="EMBL" id="KAA6376363.1"/>
    </source>
</evidence>
<protein>
    <submittedName>
        <fullName evidence="1">Uncharacterized protein</fullName>
    </submittedName>
</protein>
<dbReference type="EMBL" id="SNRW01010577">
    <property type="protein sequence ID" value="KAA6376363.1"/>
    <property type="molecule type" value="Genomic_DNA"/>
</dbReference>
<dbReference type="Proteomes" id="UP000324800">
    <property type="component" value="Unassembled WGS sequence"/>
</dbReference>
<comment type="caution">
    <text evidence="1">The sequence shown here is derived from an EMBL/GenBank/DDBJ whole genome shotgun (WGS) entry which is preliminary data.</text>
</comment>
<dbReference type="AlphaFoldDB" id="A0A5J4V1M7"/>
<proteinExistence type="predicted"/>